<dbReference type="AlphaFoldDB" id="A0A1V2DT18"/>
<dbReference type="PIRSF" id="PIRSF016516">
    <property type="entry name" value="Allantoicase"/>
    <property type="match status" value="1"/>
</dbReference>
<evidence type="ECO:0000313" key="6">
    <source>
        <dbReference type="Proteomes" id="UP000189339"/>
    </source>
</evidence>
<feature type="domain" description="Allantoicase" evidence="4">
    <location>
        <begin position="195"/>
        <end position="338"/>
    </location>
</feature>
<dbReference type="Gene3D" id="2.60.120.260">
    <property type="entry name" value="Galactose-binding domain-like"/>
    <property type="match status" value="2"/>
</dbReference>
<dbReference type="STRING" id="135739.BTO32_09500"/>
<dbReference type="InterPro" id="IPR015908">
    <property type="entry name" value="Allantoicase_dom"/>
</dbReference>
<evidence type="ECO:0000256" key="3">
    <source>
        <dbReference type="HAMAP-Rule" id="MF_00813"/>
    </source>
</evidence>
<accession>A0A1V2DT18</accession>
<evidence type="ECO:0000259" key="4">
    <source>
        <dbReference type="Pfam" id="PF03561"/>
    </source>
</evidence>
<sequence length="340" mass="37733">MSNAVVAPAVEGPEFTRAGLNLADASLGARVLFVTDEFFAPRERMLDPAPPVFYPDRYDDHGKWMDGWETRRRRSTGHDECVIRLAMPGRLMGVDFDTSFFTGNYPPAVSLDACYCPGGDPGDDADWQTLVPATPLQGNDHGFREIRSDQPWSHLRLHLYPDGGLARLRVYGKPHCDWSGLREQDEVDLLALAHGGDQVAWSDAHYGEPRKLLRPGRGVNMGDGWETRRRREPGNDWCILALGHPGLPRRVEVDTAHFKGNYPAACSIQAARVAPGTGTVQSLVTQSMFWPVLMAEQPLSADSVHRFETLADLGVITHLRFNILPDGGVSRLRLYGRPQA</sequence>
<dbReference type="PANTHER" id="PTHR12045:SF3">
    <property type="entry name" value="INACTIVE ALLANTOICASE-RELATED"/>
    <property type="match status" value="1"/>
</dbReference>
<comment type="similarity">
    <text evidence="1 3">Belongs to the allantoicase family.</text>
</comment>
<comment type="catalytic activity">
    <reaction evidence="3">
        <text>allantoate + H2O = (S)-ureidoglycolate + urea</text>
        <dbReference type="Rhea" id="RHEA:11016"/>
        <dbReference type="ChEBI" id="CHEBI:15377"/>
        <dbReference type="ChEBI" id="CHEBI:16199"/>
        <dbReference type="ChEBI" id="CHEBI:17536"/>
        <dbReference type="ChEBI" id="CHEBI:57296"/>
        <dbReference type="EC" id="3.5.3.4"/>
    </reaction>
</comment>
<dbReference type="Proteomes" id="UP000189339">
    <property type="component" value="Unassembled WGS sequence"/>
</dbReference>
<evidence type="ECO:0000256" key="1">
    <source>
        <dbReference type="ARBA" id="ARBA00009242"/>
    </source>
</evidence>
<comment type="pathway">
    <text evidence="3">Nitrogen metabolism; (S)-allantoin degradation; (S)-ureidoglycolate from allantoate (aminidohydrolase route): step 1/1.</text>
</comment>
<name>A0A1V2DT18_9GAMM</name>
<dbReference type="InterPro" id="IPR008979">
    <property type="entry name" value="Galactose-bd-like_sf"/>
</dbReference>
<keyword evidence="2 3" id="KW-0659">Purine metabolism</keyword>
<keyword evidence="3" id="KW-0378">Hydrolase</keyword>
<dbReference type="SUPFAM" id="SSF49785">
    <property type="entry name" value="Galactose-binding domain-like"/>
    <property type="match status" value="2"/>
</dbReference>
<dbReference type="HAMAP" id="MF_00813">
    <property type="entry name" value="Allantoicase"/>
    <property type="match status" value="1"/>
</dbReference>
<dbReference type="RefSeq" id="WP_076724394.1">
    <property type="nucleotide sequence ID" value="NZ_MSCW01000006.1"/>
</dbReference>
<proteinExistence type="inferred from homology"/>
<protein>
    <recommendedName>
        <fullName evidence="3">Probable allantoicase</fullName>
        <ecNumber evidence="3">3.5.3.4</ecNumber>
    </recommendedName>
    <alternativeName>
        <fullName evidence="3">Allantoate amidinohydrolase</fullName>
    </alternativeName>
</protein>
<dbReference type="PANTHER" id="PTHR12045">
    <property type="entry name" value="ALLANTOICASE"/>
    <property type="match status" value="1"/>
</dbReference>
<evidence type="ECO:0000256" key="2">
    <source>
        <dbReference type="ARBA" id="ARBA00022631"/>
    </source>
</evidence>
<dbReference type="EMBL" id="MSCW01000006">
    <property type="protein sequence ID" value="ONF43874.1"/>
    <property type="molecule type" value="Genomic_DNA"/>
</dbReference>
<dbReference type="InterPro" id="IPR005164">
    <property type="entry name" value="Allantoicase"/>
</dbReference>
<reference evidence="5 6" key="1">
    <citation type="submission" date="2016-12" db="EMBL/GenBank/DDBJ databases">
        <title>Marinobacter lutaoensis whole genome sequencing.</title>
        <authorList>
            <person name="Verma A."/>
            <person name="Krishnamurthi S."/>
        </authorList>
    </citation>
    <scope>NUCLEOTIDE SEQUENCE [LARGE SCALE GENOMIC DNA]</scope>
    <source>
        <strain evidence="5 6">T5054</strain>
    </source>
</reference>
<dbReference type="GO" id="GO:0000256">
    <property type="term" value="P:allantoin catabolic process"/>
    <property type="evidence" value="ECO:0007669"/>
    <property type="project" value="UniProtKB-UniRule"/>
</dbReference>
<organism evidence="5 6">
    <name type="scientific">Marinobacter lutaoensis</name>
    <dbReference type="NCBI Taxonomy" id="135739"/>
    <lineage>
        <taxon>Bacteria</taxon>
        <taxon>Pseudomonadati</taxon>
        <taxon>Pseudomonadota</taxon>
        <taxon>Gammaproteobacteria</taxon>
        <taxon>Pseudomonadales</taxon>
        <taxon>Marinobacteraceae</taxon>
        <taxon>Marinobacter</taxon>
    </lineage>
</organism>
<dbReference type="GO" id="GO:0004037">
    <property type="term" value="F:allantoicase activity"/>
    <property type="evidence" value="ECO:0007669"/>
    <property type="project" value="UniProtKB-UniRule"/>
</dbReference>
<dbReference type="Pfam" id="PF03561">
    <property type="entry name" value="Allantoicase"/>
    <property type="match status" value="2"/>
</dbReference>
<gene>
    <name evidence="3" type="primary">alc</name>
    <name evidence="5" type="ORF">BTO32_09500</name>
</gene>
<comment type="caution">
    <text evidence="5">The sequence shown here is derived from an EMBL/GenBank/DDBJ whole genome shotgun (WGS) entry which is preliminary data.</text>
</comment>
<evidence type="ECO:0000313" key="5">
    <source>
        <dbReference type="EMBL" id="ONF43874.1"/>
    </source>
</evidence>
<dbReference type="UniPathway" id="UPA00395">
    <property type="reaction ID" value="UER00654"/>
</dbReference>
<dbReference type="GO" id="GO:0006144">
    <property type="term" value="P:purine nucleobase metabolic process"/>
    <property type="evidence" value="ECO:0007669"/>
    <property type="project" value="UniProtKB-KW"/>
</dbReference>
<dbReference type="EC" id="3.5.3.4" evidence="3"/>
<dbReference type="NCBIfam" id="TIGR02961">
    <property type="entry name" value="allantoicase"/>
    <property type="match status" value="1"/>
</dbReference>
<dbReference type="OrthoDB" id="2078334at2"/>
<feature type="domain" description="Allantoicase" evidence="4">
    <location>
        <begin position="28"/>
        <end position="174"/>
    </location>
</feature>
<keyword evidence="6" id="KW-1185">Reference proteome</keyword>